<dbReference type="OrthoDB" id="1918685at2759"/>
<feature type="compositionally biased region" description="Basic residues" evidence="3">
    <location>
        <begin position="185"/>
        <end position="200"/>
    </location>
</feature>
<comment type="subcellular location">
    <subcellularLocation>
        <location evidence="1">Nucleus</location>
    </subcellularLocation>
</comment>
<feature type="compositionally biased region" description="Polar residues" evidence="3">
    <location>
        <begin position="204"/>
        <end position="217"/>
    </location>
</feature>
<dbReference type="Proteomes" id="UP001153076">
    <property type="component" value="Unassembled WGS sequence"/>
</dbReference>
<dbReference type="SUPFAM" id="SSF54160">
    <property type="entry name" value="Chromo domain-like"/>
    <property type="match status" value="1"/>
</dbReference>
<dbReference type="PANTHER" id="PTHR47240">
    <property type="entry name" value="CHROMO DOMAIN-CONTAINING PROTEIN LHP1"/>
    <property type="match status" value="1"/>
</dbReference>
<dbReference type="PANTHER" id="PTHR47240:SF2">
    <property type="entry name" value="CHROMO DOMAIN-CONTAINING PROTEIN LHP1"/>
    <property type="match status" value="1"/>
</dbReference>
<evidence type="ECO:0000256" key="3">
    <source>
        <dbReference type="SAM" id="MobiDB-lite"/>
    </source>
</evidence>
<evidence type="ECO:0000259" key="4">
    <source>
        <dbReference type="PROSITE" id="PS50013"/>
    </source>
</evidence>
<dbReference type="InterPro" id="IPR016197">
    <property type="entry name" value="Chromo-like_dom_sf"/>
</dbReference>
<dbReference type="EMBL" id="JAKOGI010000856">
    <property type="protein sequence ID" value="KAJ8429810.1"/>
    <property type="molecule type" value="Genomic_DNA"/>
</dbReference>
<feature type="region of interest" description="Disordered" evidence="3">
    <location>
        <begin position="250"/>
        <end position="289"/>
    </location>
</feature>
<feature type="compositionally biased region" description="Acidic residues" evidence="3">
    <location>
        <begin position="71"/>
        <end position="107"/>
    </location>
</feature>
<reference evidence="5" key="1">
    <citation type="submission" date="2022-04" db="EMBL/GenBank/DDBJ databases">
        <title>Carnegiea gigantea Genome sequencing and assembly v2.</title>
        <authorList>
            <person name="Copetti D."/>
            <person name="Sanderson M.J."/>
            <person name="Burquez A."/>
            <person name="Wojciechowski M.F."/>
        </authorList>
    </citation>
    <scope>NUCLEOTIDE SEQUENCE</scope>
    <source>
        <strain evidence="5">SGP5-SGP5p</strain>
        <tissue evidence="5">Aerial part</tissue>
    </source>
</reference>
<dbReference type="SMART" id="SM00298">
    <property type="entry name" value="CHROMO"/>
    <property type="match status" value="1"/>
</dbReference>
<feature type="domain" description="Chromo" evidence="4">
    <location>
        <begin position="128"/>
        <end position="187"/>
    </location>
</feature>
<dbReference type="InterPro" id="IPR023780">
    <property type="entry name" value="Chromo_domain"/>
</dbReference>
<keyword evidence="2" id="KW-0539">Nucleus</keyword>
<evidence type="ECO:0000256" key="1">
    <source>
        <dbReference type="ARBA" id="ARBA00004123"/>
    </source>
</evidence>
<dbReference type="GO" id="GO:0000792">
    <property type="term" value="C:heterochromatin"/>
    <property type="evidence" value="ECO:0007669"/>
    <property type="project" value="UniProtKB-ARBA"/>
</dbReference>
<proteinExistence type="predicted"/>
<evidence type="ECO:0000313" key="6">
    <source>
        <dbReference type="Proteomes" id="UP001153076"/>
    </source>
</evidence>
<dbReference type="AlphaFoldDB" id="A0A9Q1Q653"/>
<dbReference type="GO" id="GO:0031507">
    <property type="term" value="P:heterochromatin formation"/>
    <property type="evidence" value="ECO:0007669"/>
    <property type="project" value="InterPro"/>
</dbReference>
<evidence type="ECO:0000256" key="2">
    <source>
        <dbReference type="ARBA" id="ARBA00023242"/>
    </source>
</evidence>
<gene>
    <name evidence="5" type="ORF">Cgig2_004394</name>
</gene>
<feature type="region of interest" description="Disordered" evidence="3">
    <location>
        <begin position="179"/>
        <end position="220"/>
    </location>
</feature>
<comment type="caution">
    <text evidence="5">The sequence shown here is derived from an EMBL/GenBank/DDBJ whole genome shotgun (WGS) entry which is preliminary data.</text>
</comment>
<dbReference type="CDD" id="cd18982">
    <property type="entry name" value="CSD"/>
    <property type="match status" value="1"/>
</dbReference>
<feature type="compositionally biased region" description="Polar residues" evidence="3">
    <location>
        <begin position="313"/>
        <end position="324"/>
    </location>
</feature>
<dbReference type="PROSITE" id="PS00598">
    <property type="entry name" value="CHROMO_1"/>
    <property type="match status" value="1"/>
</dbReference>
<name>A0A9Q1Q653_9CARY</name>
<accession>A0A9Q1Q653</accession>
<dbReference type="PROSITE" id="PS50013">
    <property type="entry name" value="CHROMO_2"/>
    <property type="match status" value="1"/>
</dbReference>
<feature type="compositionally biased region" description="Polar residues" evidence="3">
    <location>
        <begin position="25"/>
        <end position="34"/>
    </location>
</feature>
<evidence type="ECO:0000313" key="5">
    <source>
        <dbReference type="EMBL" id="KAJ8429810.1"/>
    </source>
</evidence>
<dbReference type="InterPro" id="IPR000953">
    <property type="entry name" value="Chromo/chromo_shadow_dom"/>
</dbReference>
<keyword evidence="6" id="KW-1185">Reference proteome</keyword>
<feature type="region of interest" description="Disordered" evidence="3">
    <location>
        <begin position="1"/>
        <end position="119"/>
    </location>
</feature>
<dbReference type="InterPro" id="IPR023779">
    <property type="entry name" value="Chromodomain_CS"/>
</dbReference>
<dbReference type="Gene3D" id="2.40.50.40">
    <property type="match status" value="2"/>
</dbReference>
<dbReference type="GO" id="GO:0005634">
    <property type="term" value="C:nucleus"/>
    <property type="evidence" value="ECO:0007669"/>
    <property type="project" value="UniProtKB-SubCell"/>
</dbReference>
<feature type="region of interest" description="Disordered" evidence="3">
    <location>
        <begin position="313"/>
        <end position="334"/>
    </location>
</feature>
<dbReference type="CDD" id="cd00024">
    <property type="entry name" value="CD_CSD"/>
    <property type="match status" value="1"/>
</dbReference>
<dbReference type="InterPro" id="IPR008251">
    <property type="entry name" value="Chromo_shadow_dom"/>
</dbReference>
<feature type="compositionally biased region" description="Low complexity" evidence="3">
    <location>
        <begin position="13"/>
        <end position="24"/>
    </location>
</feature>
<sequence>MKKLLKSSGGAAQSELNSLSQSLSMTESRPSQNDAFREPPPSTTEEYHSAEGSAEERENAAVADGGGGGAEAEEVEDEDGDEEEEEEDGEGEEEEGDEDEEEREVEDPSVVGASATAEQRQKLAEGFYEVEAIRKKRICKGEPQYLIKWRGWPESANTWEPIEHLQTCPDVVEAYEERLRSGQKNSRKRKRKFTQPKKKMQYSYGVSKSKATPSKLTLGNEPHNPLALDKYGNLQNGMVEIVVQHDENMRRSRAAKKADCNGSETVSPHLDSSDKRHGALSCGPNTSDGDLDQEFQHVPVEGISLANYQPKVNSTEAGQSNQQRGAKRRKSGSVRRFTTDITSFNEYTGNTLPGNIRSSNRVEQPMLGHSDGHRKKKFESSKSSVVITRLIKPISYSASVTNNVQDVSVTFVAMRSDGKEVMVDNKFLKANNPQLLINFYEQHLRYNP</sequence>
<feature type="compositionally biased region" description="Basic and acidic residues" evidence="3">
    <location>
        <begin position="45"/>
        <end position="59"/>
    </location>
</feature>
<protein>
    <recommendedName>
        <fullName evidence="4">Chromo domain-containing protein</fullName>
    </recommendedName>
</protein>
<dbReference type="Pfam" id="PF00385">
    <property type="entry name" value="Chromo"/>
    <property type="match status" value="1"/>
</dbReference>
<dbReference type="SMART" id="SM00300">
    <property type="entry name" value="ChSh"/>
    <property type="match status" value="1"/>
</dbReference>
<organism evidence="5 6">
    <name type="scientific">Carnegiea gigantea</name>
    <dbReference type="NCBI Taxonomy" id="171969"/>
    <lineage>
        <taxon>Eukaryota</taxon>
        <taxon>Viridiplantae</taxon>
        <taxon>Streptophyta</taxon>
        <taxon>Embryophyta</taxon>
        <taxon>Tracheophyta</taxon>
        <taxon>Spermatophyta</taxon>
        <taxon>Magnoliopsida</taxon>
        <taxon>eudicotyledons</taxon>
        <taxon>Gunneridae</taxon>
        <taxon>Pentapetalae</taxon>
        <taxon>Caryophyllales</taxon>
        <taxon>Cactineae</taxon>
        <taxon>Cactaceae</taxon>
        <taxon>Cactoideae</taxon>
        <taxon>Echinocereeae</taxon>
        <taxon>Carnegiea</taxon>
    </lineage>
</organism>
<dbReference type="InterPro" id="IPR044251">
    <property type="entry name" value="LHP1-like"/>
</dbReference>